<dbReference type="PANTHER" id="PTHR10569">
    <property type="entry name" value="GLYCOGEN DEBRANCHING ENZYME"/>
    <property type="match status" value="1"/>
</dbReference>
<sequence length="1414" mass="154031">MSVLSMAPPPGTQLLRFVGDRVVFSLGRPPSDGSAEWRAFLRTNLTRGARAREETLALVGSSPSHSAGSSWRDIPLRETAEGWCLDLVLTEPGSFRAKAYAVDADGFQHWPEGEDVSISIHPDRLRTANTIYCAFPRMFGGAAARQRPDLAEAVKALDASGYSVIPPSGRLRDLTAAVPHILGRLGCRILHLLPVGPVPTTYARMGRFGSPYAQLDLTAIDPALADFDRRTTAEEQFQELTTTVHQWGGQVILDILVNHTGWGSRLLEHRPEWFCRNPDGTFHSPGAWGTTWEDLVELDHGSPALWDTVARALLVWCRRGVDGFRCDAGYMVPLPAWQYITAKVHQAYPDTVFLLEGLGGAWEATEALLTQGGMQWAYSELFQNHHPIEVAHYVDHCLRQGGRSGLLVHYSETHDNLRLAGRGAAWSLLRNRLCALASQNGGFGFTSGVEWLATDKVDVHEARDLAWGAEPNLVEELARLNRLIAEHPCFFDGAEVRRLSRDDASVLALLRVSSEGLDRVLVLVNLDTEKAQPCPLSLADWADLGEAPRDLLGQPLPNCAIFPAGGRGFLVPAGGSYCLSTHATPRGLSGEAYRQARAQAAWALQTLATVHPAEMLGPCPWRSLAERAARNPEAFLAALPRLDPARLQEDLLEALDAALAVPAFPRVTTWRVEDVRRVSPVAPQHWLLVRDAAPFEIRLQQAQQPDLHLRSVPVEDGHVAAIPPLPSRSGEASLRFQRHAAGATPLKAGLLFLPEAPEAPLPGREGVALLTNGRGGMVRMQADLGAIASKYDCLLGANLHPSAPSDRHVLAKRLRAWVNADGFISALDGRNLQRFEADSTARWVFCASAGDGRRVEIHLEAEMPADQNAVLLRWSRPANAGEDSDLPPDHAVRLTVRFDLEDRSFHGETRLDAALEGHFQASTATLADRAGFRFTPASDRHLEAWTEAGTYHPQPEACRGIPHPVEASRGLASTGDAWSPGWFDLPLPPGADLRLVLHAEAEAPLIFAPLEPAAAPDIPGRLRQSLQAFLARRDDGLTVIAGYPWFLDWGRDTLIVCRGLLRAGRAEDVALILRTFAALEEGGTLPNMLGAEHTGDRDTSDAPLWLAVACEEAAEHLGTTFFQSEAGSRSVLEVLTSIGEHLRLGAPNGVRMDAASGLLWSPAHFTWMDTRYPMGTPREGYPVEIQALWIRLLRLLERLCAPSDGEPWADTARRAEASLEAFWLEDRGWFADVLLAGDGVSATRARPADHLRPNQLFLIALGLVSGTRAQRAAAACARHLLVPGGLRSLAPLPVSVPLPIPAPWGGTLNDPANPYQGRYEGDEDTRRKPAYHNGTAWVWQLPLLCEALDLAWDGDPAARATARAWLGSALPLLDSGCLGQLPELLDGDAPHAPRGCDAQAWSLSEVLRVWESLG</sequence>
<dbReference type="Proteomes" id="UP001165069">
    <property type="component" value="Unassembled WGS sequence"/>
</dbReference>
<dbReference type="InterPro" id="IPR012341">
    <property type="entry name" value="6hp_glycosidase-like_sf"/>
</dbReference>
<dbReference type="InterPro" id="IPR024742">
    <property type="entry name" value="Glycogen_debranch_N"/>
</dbReference>
<dbReference type="InterPro" id="IPR032790">
    <property type="entry name" value="GDE_C"/>
</dbReference>
<dbReference type="InterPro" id="IPR008928">
    <property type="entry name" value="6-hairpin_glycosidase_sf"/>
</dbReference>
<dbReference type="RefSeq" id="WP_285573414.1">
    <property type="nucleotide sequence ID" value="NZ_BSDE01000002.1"/>
</dbReference>
<dbReference type="Pfam" id="PF06202">
    <property type="entry name" value="GDE_C"/>
    <property type="match status" value="2"/>
</dbReference>
<gene>
    <name evidence="2" type="ORF">GETHLI_15030</name>
</gene>
<evidence type="ECO:0000313" key="2">
    <source>
        <dbReference type="EMBL" id="GLH73001.1"/>
    </source>
</evidence>
<accession>A0ABQ5QF94</accession>
<evidence type="ECO:0000313" key="3">
    <source>
        <dbReference type="Proteomes" id="UP001165069"/>
    </source>
</evidence>
<dbReference type="InterPro" id="IPR010401">
    <property type="entry name" value="AGL/Gdb1"/>
</dbReference>
<dbReference type="SMART" id="SM00642">
    <property type="entry name" value="Aamy"/>
    <property type="match status" value="1"/>
</dbReference>
<feature type="domain" description="Glycosyl hydrolase family 13 catalytic" evidence="1">
    <location>
        <begin position="133"/>
        <end position="484"/>
    </location>
</feature>
<dbReference type="EMBL" id="BSDE01000002">
    <property type="protein sequence ID" value="GLH73001.1"/>
    <property type="molecule type" value="Genomic_DNA"/>
</dbReference>
<dbReference type="InterPro" id="IPR006047">
    <property type="entry name" value="GH13_cat_dom"/>
</dbReference>
<dbReference type="Gene3D" id="1.50.10.10">
    <property type="match status" value="1"/>
</dbReference>
<evidence type="ECO:0000259" key="1">
    <source>
        <dbReference type="SMART" id="SM00642"/>
    </source>
</evidence>
<protein>
    <recommendedName>
        <fullName evidence="1">Glycosyl hydrolase family 13 catalytic domain-containing protein</fullName>
    </recommendedName>
</protein>
<dbReference type="Pfam" id="PF12439">
    <property type="entry name" value="GDE_N"/>
    <property type="match status" value="1"/>
</dbReference>
<organism evidence="2 3">
    <name type="scientific">Geothrix limicola</name>
    <dbReference type="NCBI Taxonomy" id="2927978"/>
    <lineage>
        <taxon>Bacteria</taxon>
        <taxon>Pseudomonadati</taxon>
        <taxon>Acidobacteriota</taxon>
        <taxon>Holophagae</taxon>
        <taxon>Holophagales</taxon>
        <taxon>Holophagaceae</taxon>
        <taxon>Geothrix</taxon>
    </lineage>
</organism>
<dbReference type="InterPro" id="IPR017853">
    <property type="entry name" value="GH"/>
</dbReference>
<keyword evidence="3" id="KW-1185">Reference proteome</keyword>
<comment type="caution">
    <text evidence="2">The sequence shown here is derived from an EMBL/GenBank/DDBJ whole genome shotgun (WGS) entry which is preliminary data.</text>
</comment>
<proteinExistence type="predicted"/>
<dbReference type="SUPFAM" id="SSF48208">
    <property type="entry name" value="Six-hairpin glycosidases"/>
    <property type="match status" value="1"/>
</dbReference>
<dbReference type="PANTHER" id="PTHR10569:SF2">
    <property type="entry name" value="GLYCOGEN DEBRANCHING ENZYME"/>
    <property type="match status" value="1"/>
</dbReference>
<dbReference type="SUPFAM" id="SSF51445">
    <property type="entry name" value="(Trans)glycosidases"/>
    <property type="match status" value="1"/>
</dbReference>
<dbReference type="Gene3D" id="3.20.20.80">
    <property type="entry name" value="Glycosidases"/>
    <property type="match status" value="1"/>
</dbReference>
<name>A0ABQ5QF94_9BACT</name>
<reference evidence="2 3" key="1">
    <citation type="journal article" date="2023" name="Antonie Van Leeuwenhoek">
        <title>Mesoterricola silvestris gen. nov., sp. nov., Mesoterricola sediminis sp. nov., Geothrix oryzae sp. nov., Geothrix edaphica sp. nov., Geothrix rubra sp. nov., and Geothrix limicola sp. nov., six novel members of Acidobacteriota isolated from soils.</title>
        <authorList>
            <person name="Itoh H."/>
            <person name="Sugisawa Y."/>
            <person name="Mise K."/>
            <person name="Xu Z."/>
            <person name="Kuniyasu M."/>
            <person name="Ushijima N."/>
            <person name="Kawano K."/>
            <person name="Kobayashi E."/>
            <person name="Shiratori Y."/>
            <person name="Masuda Y."/>
            <person name="Senoo K."/>
        </authorList>
    </citation>
    <scope>NUCLEOTIDE SEQUENCE [LARGE SCALE GENOMIC DNA]</scope>
    <source>
        <strain evidence="2 3">Red804</strain>
    </source>
</reference>